<dbReference type="AlphaFoldDB" id="A0A164Y324"/>
<gene>
    <name evidence="1" type="ORF">FLM9_652</name>
</gene>
<proteinExistence type="predicted"/>
<name>A0A164Y324_9SYNE</name>
<protein>
    <submittedName>
        <fullName evidence="1">Uncharacterized protein</fullName>
    </submittedName>
</protein>
<organism evidence="1 2">
    <name type="scientific">Candidatus Synechococcus spongiarum</name>
    <dbReference type="NCBI Taxonomy" id="431041"/>
    <lineage>
        <taxon>Bacteria</taxon>
        <taxon>Bacillati</taxon>
        <taxon>Cyanobacteriota</taxon>
        <taxon>Cyanophyceae</taxon>
        <taxon>Synechococcales</taxon>
        <taxon>Synechococcaceae</taxon>
        <taxon>Synechococcus</taxon>
    </lineage>
</organism>
<keyword evidence="2" id="KW-1185">Reference proteome</keyword>
<evidence type="ECO:0000313" key="2">
    <source>
        <dbReference type="Proteomes" id="UP000182631"/>
    </source>
</evidence>
<reference evidence="2" key="1">
    <citation type="submission" date="2016-02" db="EMBL/GenBank/DDBJ databases">
        <authorList>
            <person name="liu f."/>
        </authorList>
    </citation>
    <scope>NUCLEOTIDE SEQUENCE [LARGE SCALE GENOMIC DNA]</scope>
</reference>
<dbReference type="Proteomes" id="UP000182631">
    <property type="component" value="Unassembled WGS sequence"/>
</dbReference>
<sequence length="26" mass="3055">MQRLLGTLKNRPLPAWKNLLAYVNPF</sequence>
<dbReference type="EMBL" id="FITM01000075">
    <property type="protein sequence ID" value="SAY38730.1"/>
    <property type="molecule type" value="Genomic_DNA"/>
</dbReference>
<accession>A0A164Y324</accession>
<feature type="non-terminal residue" evidence="1">
    <location>
        <position position="26"/>
    </location>
</feature>
<evidence type="ECO:0000313" key="1">
    <source>
        <dbReference type="EMBL" id="SAY38730.1"/>
    </source>
</evidence>